<dbReference type="EMBL" id="CBTN010000085">
    <property type="protein sequence ID" value="CDH60209.1"/>
    <property type="molecule type" value="Genomic_DNA"/>
</dbReference>
<sequence length="126" mass="14449">MKRGVFNRTKLRGGVKRTLCRSFTIVVAILGFTQCHHQPRRKKKFKRSTPDLFWLVVTLRNLGSSSLIVKLAPKVRFTPTSKFVRLKTPPFIVKFRDTGTCVFYVCCKRDPICKVILVHCQAAGPR</sequence>
<keyword evidence="2" id="KW-1185">Reference proteome</keyword>
<dbReference type="AlphaFoldDB" id="A0A068SD57"/>
<proteinExistence type="predicted"/>
<dbReference type="Proteomes" id="UP000027586">
    <property type="component" value="Unassembled WGS sequence"/>
</dbReference>
<name>A0A068SD57_9FUNG</name>
<accession>A0A068SD57</accession>
<gene>
    <name evidence="1" type="ORF">LCOR_10997.1</name>
</gene>
<comment type="caution">
    <text evidence="1">The sequence shown here is derived from an EMBL/GenBank/DDBJ whole genome shotgun (WGS) entry which is preliminary data.</text>
</comment>
<dbReference type="VEuPathDB" id="FungiDB:LCOR_10997.1"/>
<evidence type="ECO:0000313" key="2">
    <source>
        <dbReference type="Proteomes" id="UP000027586"/>
    </source>
</evidence>
<protein>
    <submittedName>
        <fullName evidence="1">Uncharacterized protein</fullName>
    </submittedName>
</protein>
<reference evidence="1" key="1">
    <citation type="submission" date="2013-08" db="EMBL/GenBank/DDBJ databases">
        <title>Gene expansion shapes genome architecture in the human pathogen Lichtheimia corymbifera: an evolutionary genomics analysis in the ancient terrestrial Mucorales (Mucoromycotina).</title>
        <authorList>
            <person name="Schwartze V.U."/>
            <person name="Winter S."/>
            <person name="Shelest E."/>
            <person name="Marcet-Houben M."/>
            <person name="Horn F."/>
            <person name="Wehner S."/>
            <person name="Hoffmann K."/>
            <person name="Riege K."/>
            <person name="Sammeth M."/>
            <person name="Nowrousian M."/>
            <person name="Valiante V."/>
            <person name="Linde J."/>
            <person name="Jacobsen I.D."/>
            <person name="Marz M."/>
            <person name="Brakhage A.A."/>
            <person name="Gabaldon T."/>
            <person name="Bocker S."/>
            <person name="Voigt K."/>
        </authorList>
    </citation>
    <scope>NUCLEOTIDE SEQUENCE [LARGE SCALE GENOMIC DNA]</scope>
    <source>
        <strain evidence="1">FSU 9682</strain>
    </source>
</reference>
<evidence type="ECO:0000313" key="1">
    <source>
        <dbReference type="EMBL" id="CDH60209.1"/>
    </source>
</evidence>
<organism evidence="1 2">
    <name type="scientific">Lichtheimia corymbifera JMRC:FSU:9682</name>
    <dbReference type="NCBI Taxonomy" id="1263082"/>
    <lineage>
        <taxon>Eukaryota</taxon>
        <taxon>Fungi</taxon>
        <taxon>Fungi incertae sedis</taxon>
        <taxon>Mucoromycota</taxon>
        <taxon>Mucoromycotina</taxon>
        <taxon>Mucoromycetes</taxon>
        <taxon>Mucorales</taxon>
        <taxon>Lichtheimiaceae</taxon>
        <taxon>Lichtheimia</taxon>
    </lineage>
</organism>